<evidence type="ECO:0000256" key="1">
    <source>
        <dbReference type="SAM" id="SignalP"/>
    </source>
</evidence>
<organism evidence="2 3">
    <name type="scientific">Gracilimonas halophila</name>
    <dbReference type="NCBI Taxonomy" id="1834464"/>
    <lineage>
        <taxon>Bacteria</taxon>
        <taxon>Pseudomonadati</taxon>
        <taxon>Balneolota</taxon>
        <taxon>Balneolia</taxon>
        <taxon>Balneolales</taxon>
        <taxon>Balneolaceae</taxon>
        <taxon>Gracilimonas</taxon>
    </lineage>
</organism>
<keyword evidence="3" id="KW-1185">Reference proteome</keyword>
<sequence>MLNRYKKLIKSLCVITVISFTTVGTSYAQLDDAGAILRAGADDANTLMKSYISPFGKGFGANLNTGWFNTAQTHKTLGFDLSINVAAAIVPSSGQSFNVNDLTFDELELISGSPEAPTISGNESSNTEMGITYTNPQTSQEETLTSFFIPGGTGFPYVPSPMIQASLGIIKDTDITVRYVPETDIDPIDGSVGLFGIGVKHGVNQWLPGGSALPVDISVQFGYTTFDSNAGFDVQPQDDPDTYNQYENQPSTWEGQGIELETSATTFNAIVGKTLPIISVYGGVGLESSTTTITSPGSYPITVPNENYNNIGDPSFGFPKAIERVDSPVDIEIEGDNSFRAFAGTRIKLAIFQISASYTLSNYSSFNVGFGISFR</sequence>
<proteinExistence type="predicted"/>
<gene>
    <name evidence="2" type="ORF">ACFSVN_06495</name>
</gene>
<name>A0ABW5JI22_9BACT</name>
<dbReference type="EMBL" id="JBHULI010000024">
    <property type="protein sequence ID" value="MFD2532088.1"/>
    <property type="molecule type" value="Genomic_DNA"/>
</dbReference>
<dbReference type="Pfam" id="PF20230">
    <property type="entry name" value="DUF6588"/>
    <property type="match status" value="1"/>
</dbReference>
<feature type="signal peptide" evidence="1">
    <location>
        <begin position="1"/>
        <end position="28"/>
    </location>
</feature>
<dbReference type="RefSeq" id="WP_390300218.1">
    <property type="nucleotide sequence ID" value="NZ_JBHULI010000024.1"/>
</dbReference>
<reference evidence="3" key="1">
    <citation type="journal article" date="2019" name="Int. J. Syst. Evol. Microbiol.">
        <title>The Global Catalogue of Microorganisms (GCM) 10K type strain sequencing project: providing services to taxonomists for standard genome sequencing and annotation.</title>
        <authorList>
            <consortium name="The Broad Institute Genomics Platform"/>
            <consortium name="The Broad Institute Genome Sequencing Center for Infectious Disease"/>
            <person name="Wu L."/>
            <person name="Ma J."/>
        </authorList>
    </citation>
    <scope>NUCLEOTIDE SEQUENCE [LARGE SCALE GENOMIC DNA]</scope>
    <source>
        <strain evidence="3">KCTC 52042</strain>
    </source>
</reference>
<keyword evidence="1" id="KW-0732">Signal</keyword>
<accession>A0ABW5JI22</accession>
<dbReference type="InterPro" id="IPR046495">
    <property type="entry name" value="DUF6588"/>
</dbReference>
<dbReference type="Proteomes" id="UP001597460">
    <property type="component" value="Unassembled WGS sequence"/>
</dbReference>
<evidence type="ECO:0000313" key="3">
    <source>
        <dbReference type="Proteomes" id="UP001597460"/>
    </source>
</evidence>
<protein>
    <submittedName>
        <fullName evidence="2">DUF6588 family protein</fullName>
    </submittedName>
</protein>
<evidence type="ECO:0000313" key="2">
    <source>
        <dbReference type="EMBL" id="MFD2532088.1"/>
    </source>
</evidence>
<feature type="chain" id="PRO_5047148461" evidence="1">
    <location>
        <begin position="29"/>
        <end position="375"/>
    </location>
</feature>
<comment type="caution">
    <text evidence="2">The sequence shown here is derived from an EMBL/GenBank/DDBJ whole genome shotgun (WGS) entry which is preliminary data.</text>
</comment>